<feature type="repeat" description="TPR" evidence="3">
    <location>
        <begin position="56"/>
        <end position="89"/>
    </location>
</feature>
<evidence type="ECO:0000256" key="4">
    <source>
        <dbReference type="SAM" id="Phobius"/>
    </source>
</evidence>
<comment type="caution">
    <text evidence="5">The sequence shown here is derived from an EMBL/GenBank/DDBJ whole genome shotgun (WGS) entry which is preliminary data.</text>
</comment>
<dbReference type="OrthoDB" id="143804at2"/>
<feature type="repeat" description="TPR" evidence="3">
    <location>
        <begin position="158"/>
        <end position="191"/>
    </location>
</feature>
<organism evidence="5 6">
    <name type="scientific">Litorilinea aerophila</name>
    <dbReference type="NCBI Taxonomy" id="1204385"/>
    <lineage>
        <taxon>Bacteria</taxon>
        <taxon>Bacillati</taxon>
        <taxon>Chloroflexota</taxon>
        <taxon>Caldilineae</taxon>
        <taxon>Caldilineales</taxon>
        <taxon>Caldilineaceae</taxon>
        <taxon>Litorilinea</taxon>
    </lineage>
</organism>
<evidence type="ECO:0000313" key="6">
    <source>
        <dbReference type="Proteomes" id="UP000317371"/>
    </source>
</evidence>
<feature type="repeat" description="TPR" evidence="3">
    <location>
        <begin position="124"/>
        <end position="157"/>
    </location>
</feature>
<dbReference type="SUPFAM" id="SSF48452">
    <property type="entry name" value="TPR-like"/>
    <property type="match status" value="2"/>
</dbReference>
<evidence type="ECO:0000256" key="3">
    <source>
        <dbReference type="PROSITE-ProRule" id="PRU00339"/>
    </source>
</evidence>
<dbReference type="Pfam" id="PF14559">
    <property type="entry name" value="TPR_19"/>
    <property type="match status" value="1"/>
</dbReference>
<gene>
    <name evidence="5" type="ORF">FKZ61_12600</name>
</gene>
<name>A0A540VFE9_9CHLR</name>
<dbReference type="InterPro" id="IPR019734">
    <property type="entry name" value="TPR_rpt"/>
</dbReference>
<keyword evidence="6" id="KW-1185">Reference proteome</keyword>
<keyword evidence="4" id="KW-0812">Transmembrane</keyword>
<protein>
    <submittedName>
        <fullName evidence="5">Tetratricopeptide repeat protein</fullName>
    </submittedName>
</protein>
<dbReference type="AlphaFoldDB" id="A0A540VFE9"/>
<dbReference type="Gene3D" id="1.25.40.10">
    <property type="entry name" value="Tetratricopeptide repeat domain"/>
    <property type="match status" value="1"/>
</dbReference>
<keyword evidence="1" id="KW-0677">Repeat</keyword>
<dbReference type="InterPro" id="IPR011990">
    <property type="entry name" value="TPR-like_helical_dom_sf"/>
</dbReference>
<feature type="transmembrane region" description="Helical" evidence="4">
    <location>
        <begin position="16"/>
        <end position="34"/>
    </location>
</feature>
<keyword evidence="4" id="KW-0472">Membrane</keyword>
<evidence type="ECO:0000256" key="1">
    <source>
        <dbReference type="ARBA" id="ARBA00022737"/>
    </source>
</evidence>
<evidence type="ECO:0000313" key="5">
    <source>
        <dbReference type="EMBL" id="TQE95432.1"/>
    </source>
</evidence>
<dbReference type="RefSeq" id="WP_141610488.1">
    <property type="nucleotide sequence ID" value="NZ_VIGC02000014.1"/>
</dbReference>
<dbReference type="Proteomes" id="UP000317371">
    <property type="component" value="Unassembled WGS sequence"/>
</dbReference>
<feature type="repeat" description="TPR" evidence="3">
    <location>
        <begin position="260"/>
        <end position="293"/>
    </location>
</feature>
<reference evidence="5 6" key="1">
    <citation type="submission" date="2019-06" db="EMBL/GenBank/DDBJ databases">
        <title>Genome sequence of Litorilinea aerophila BAA-2444.</title>
        <authorList>
            <person name="Maclea K.S."/>
            <person name="Maurais E.G."/>
            <person name="Iannazzi L.C."/>
        </authorList>
    </citation>
    <scope>NUCLEOTIDE SEQUENCE [LARGE SCALE GENOMIC DNA]</scope>
    <source>
        <strain evidence="5 6">ATCC BAA-2444</strain>
    </source>
</reference>
<dbReference type="PANTHER" id="PTHR45586">
    <property type="entry name" value="TPR REPEAT-CONTAINING PROTEIN PA4667"/>
    <property type="match status" value="1"/>
</dbReference>
<proteinExistence type="predicted"/>
<keyword evidence="4" id="KW-1133">Transmembrane helix</keyword>
<keyword evidence="2 3" id="KW-0802">TPR repeat</keyword>
<dbReference type="SMART" id="SM00028">
    <property type="entry name" value="TPR"/>
    <property type="match status" value="8"/>
</dbReference>
<evidence type="ECO:0000256" key="2">
    <source>
        <dbReference type="ARBA" id="ARBA00022803"/>
    </source>
</evidence>
<dbReference type="PANTHER" id="PTHR45586:SF1">
    <property type="entry name" value="LIPOPOLYSACCHARIDE ASSEMBLY PROTEIN B"/>
    <property type="match status" value="1"/>
</dbReference>
<dbReference type="PROSITE" id="PS50293">
    <property type="entry name" value="TPR_REGION"/>
    <property type="match status" value="1"/>
</dbReference>
<dbReference type="Pfam" id="PF13432">
    <property type="entry name" value="TPR_16"/>
    <property type="match status" value="2"/>
</dbReference>
<accession>A0A540VFE9</accession>
<dbReference type="Pfam" id="PF13181">
    <property type="entry name" value="TPR_8"/>
    <property type="match status" value="1"/>
</dbReference>
<feature type="repeat" description="TPR" evidence="3">
    <location>
        <begin position="192"/>
        <end position="225"/>
    </location>
</feature>
<dbReference type="EMBL" id="VIGC01000014">
    <property type="protein sequence ID" value="TQE95432.1"/>
    <property type="molecule type" value="Genomic_DNA"/>
</dbReference>
<dbReference type="InterPro" id="IPR051012">
    <property type="entry name" value="CellSynth/LPSAsmb/PSIAsmb"/>
</dbReference>
<dbReference type="InParanoid" id="A0A540VFE9"/>
<sequence>MYLDRSYRPRRRRRGIIGRFWPLILLGIVGIILYEQRPTWLVPQPIRPTAIPTRSALAFLADAEAAYQAGNIHAAIEAYQEVARLEPENPAPLAAQSRLYLILQDVPTSLRLAQRAAELAPDDPDVLTTLARALDWTGDYESALNYALDSLEIDPQNATTLAVLGEIYTDVGNWDVAEEYLNEALEVDPQNVTALRNMAYLYEMRGDYEAAIQAYDAAIAAAPNRFDLYIAKGRQYRIGLLDYEKAIESYRQAVAVYESAITLDALGDGLYNMGDHLTAIRELRKAVEMDPNYGPAHVHLGMALYARRNYEDAVPALEKGLNLVGDSARIEQLYTLGLAYIYKDPPECDKAVTWLRKALEIDPESGPALEGLSLCNAR</sequence>
<dbReference type="PROSITE" id="PS50005">
    <property type="entry name" value="TPR"/>
    <property type="match status" value="5"/>
</dbReference>